<dbReference type="FunCoup" id="A0A6P7YNG4">
    <property type="interactions" value="422"/>
</dbReference>
<feature type="compositionally biased region" description="Basic and acidic residues" evidence="1">
    <location>
        <begin position="597"/>
        <end position="608"/>
    </location>
</feature>
<sequence length="658" mass="74147">MSWALLLLILVSCAMAVVTLDSLHLRSREARESNDILLSCGNKSSSDHFPEVSWRKEDWHLSQELQLMVHAEMWHSFDRRLLLPGHTGASLILRNLTAKDSGIYTFTADNISSTILLNVNGSDEVFATGIPGENAQLPCRGANTTWHKDQEGCVQNINQSSKYSIHNGSLVIMNLTDADNGWYVCHTKKRSLRVFLWLHKNEEGKSCNITSQPGSYVSLHCNESLARNWRNCSLILRKNSSHVLLLTISRTTPERPWGFFLHGSIFLLIPDVTLDDAGIYFCISRGQNYSVNMTVIPHPGWQQILGERYWIILVVTGGSLMFCLCLFLLYLQIRQQIKAKKKYQTDILRSFFKLSANGTLNQYGNASPTNSGEDPNSTDLHFKDNSLKVKDADSVFYENVDRQVTMKDQRTLRVGFFSETSEDEEFYESPDNDKDSQISNDGDCYENTQEEIKEEVADNVSTDGVCYENAVEDIPIFGQGQITTDVMICNHSCQEATRDLDRCSEKSTGSQSYEDMQGETQVSPVTTLKPNSDRSLEDDADSYENMGYGNMDTSIYASPTSSKTLKAEISNTVAQSTQDYEQMEGSCNPSSHKRSQKEKNELKEDRNFNKQSPSLIMKCPSFKADRNNCYKDMSVAHTSPNLPRGSTLQRKLASLSTK</sequence>
<dbReference type="SUPFAM" id="SSF48726">
    <property type="entry name" value="Immunoglobulin"/>
    <property type="match status" value="3"/>
</dbReference>
<dbReference type="InterPro" id="IPR042341">
    <property type="entry name" value="CD19"/>
</dbReference>
<proteinExistence type="predicted"/>
<dbReference type="PANTHER" id="PTHR16674:SF2">
    <property type="entry name" value="B-LYMPHOCYTE ANTIGEN CD19"/>
    <property type="match status" value="1"/>
</dbReference>
<feature type="region of interest" description="Disordered" evidence="1">
    <location>
        <begin position="499"/>
        <end position="547"/>
    </location>
</feature>
<dbReference type="GO" id="GO:0050864">
    <property type="term" value="P:regulation of B cell activation"/>
    <property type="evidence" value="ECO:0007669"/>
    <property type="project" value="InterPro"/>
</dbReference>
<dbReference type="SMART" id="SM00409">
    <property type="entry name" value="IG"/>
    <property type="match status" value="3"/>
</dbReference>
<evidence type="ECO:0000256" key="1">
    <source>
        <dbReference type="SAM" id="MobiDB-lite"/>
    </source>
</evidence>
<keyword evidence="2" id="KW-1133">Transmembrane helix</keyword>
<keyword evidence="3" id="KW-0732">Signal</keyword>
<feature type="compositionally biased region" description="Acidic residues" evidence="1">
    <location>
        <begin position="421"/>
        <end position="430"/>
    </location>
</feature>
<dbReference type="CTD" id="930"/>
<dbReference type="InterPro" id="IPR013783">
    <property type="entry name" value="Ig-like_fold"/>
</dbReference>
<feature type="compositionally biased region" description="Polar residues" evidence="1">
    <location>
        <begin position="506"/>
        <end position="530"/>
    </location>
</feature>
<dbReference type="Proteomes" id="UP000515156">
    <property type="component" value="Chromosome 7"/>
</dbReference>
<feature type="region of interest" description="Disordered" evidence="1">
    <location>
        <begin position="576"/>
        <end position="617"/>
    </location>
</feature>
<evidence type="ECO:0000256" key="3">
    <source>
        <dbReference type="SAM" id="SignalP"/>
    </source>
</evidence>
<dbReference type="InterPro" id="IPR007110">
    <property type="entry name" value="Ig-like_dom"/>
</dbReference>
<dbReference type="RefSeq" id="XP_030064594.1">
    <property type="nucleotide sequence ID" value="XM_030208734.1"/>
</dbReference>
<gene>
    <name evidence="6" type="primary">CD19</name>
</gene>
<accession>A0A6P7YNG4</accession>
<dbReference type="KEGG" id="muo:115473698"/>
<name>A0A6P7YNG4_9AMPH</name>
<evidence type="ECO:0000259" key="4">
    <source>
        <dbReference type="PROSITE" id="PS50835"/>
    </source>
</evidence>
<evidence type="ECO:0000256" key="2">
    <source>
        <dbReference type="SAM" id="Phobius"/>
    </source>
</evidence>
<dbReference type="Gene3D" id="2.60.40.10">
    <property type="entry name" value="Immunoglobulins"/>
    <property type="match status" value="3"/>
</dbReference>
<dbReference type="GeneID" id="115473698"/>
<feature type="region of interest" description="Disordered" evidence="1">
    <location>
        <begin position="635"/>
        <end position="658"/>
    </location>
</feature>
<protein>
    <submittedName>
        <fullName evidence="6">B-lymphocyte antigen CD19 isoform X1</fullName>
    </submittedName>
</protein>
<keyword evidence="2" id="KW-0812">Transmembrane</keyword>
<feature type="region of interest" description="Disordered" evidence="1">
    <location>
        <begin position="421"/>
        <end position="442"/>
    </location>
</feature>
<feature type="chain" id="PRO_5027729867" evidence="3">
    <location>
        <begin position="17"/>
        <end position="658"/>
    </location>
</feature>
<dbReference type="AlphaFoldDB" id="A0A6P7YNG4"/>
<dbReference type="GO" id="GO:0009897">
    <property type="term" value="C:external side of plasma membrane"/>
    <property type="evidence" value="ECO:0007669"/>
    <property type="project" value="TreeGrafter"/>
</dbReference>
<keyword evidence="5" id="KW-1185">Reference proteome</keyword>
<dbReference type="PROSITE" id="PS50835">
    <property type="entry name" value="IG_LIKE"/>
    <property type="match status" value="1"/>
</dbReference>
<dbReference type="GO" id="GO:0050853">
    <property type="term" value="P:B cell receptor signaling pathway"/>
    <property type="evidence" value="ECO:0007669"/>
    <property type="project" value="TreeGrafter"/>
</dbReference>
<dbReference type="InterPro" id="IPR036179">
    <property type="entry name" value="Ig-like_dom_sf"/>
</dbReference>
<dbReference type="InterPro" id="IPR003598">
    <property type="entry name" value="Ig_sub2"/>
</dbReference>
<feature type="compositionally biased region" description="Polar residues" evidence="1">
    <location>
        <begin position="636"/>
        <end position="658"/>
    </location>
</feature>
<feature type="signal peptide" evidence="3">
    <location>
        <begin position="1"/>
        <end position="16"/>
    </location>
</feature>
<feature type="transmembrane region" description="Helical" evidence="2">
    <location>
        <begin position="309"/>
        <end position="331"/>
    </location>
</feature>
<evidence type="ECO:0000313" key="5">
    <source>
        <dbReference type="Proteomes" id="UP000515156"/>
    </source>
</evidence>
<dbReference type="InterPro" id="IPR003599">
    <property type="entry name" value="Ig_sub"/>
</dbReference>
<dbReference type="SMART" id="SM00408">
    <property type="entry name" value="IGc2"/>
    <property type="match status" value="3"/>
</dbReference>
<dbReference type="CDD" id="cd00096">
    <property type="entry name" value="Ig"/>
    <property type="match status" value="1"/>
</dbReference>
<organism evidence="5 6">
    <name type="scientific">Microcaecilia unicolor</name>
    <dbReference type="NCBI Taxonomy" id="1415580"/>
    <lineage>
        <taxon>Eukaryota</taxon>
        <taxon>Metazoa</taxon>
        <taxon>Chordata</taxon>
        <taxon>Craniata</taxon>
        <taxon>Vertebrata</taxon>
        <taxon>Euteleostomi</taxon>
        <taxon>Amphibia</taxon>
        <taxon>Gymnophiona</taxon>
        <taxon>Siphonopidae</taxon>
        <taxon>Microcaecilia</taxon>
    </lineage>
</organism>
<reference evidence="6" key="1">
    <citation type="submission" date="2025-08" db="UniProtKB">
        <authorList>
            <consortium name="RefSeq"/>
        </authorList>
    </citation>
    <scope>IDENTIFICATION</scope>
</reference>
<dbReference type="GO" id="GO:0002322">
    <property type="term" value="P:B cell proliferation involved in immune response"/>
    <property type="evidence" value="ECO:0007669"/>
    <property type="project" value="InterPro"/>
</dbReference>
<feature type="compositionally biased region" description="Polar residues" evidence="1">
    <location>
        <begin position="576"/>
        <end position="590"/>
    </location>
</feature>
<dbReference type="PANTHER" id="PTHR16674">
    <property type="entry name" value="B-LYMPHOCYTE ANTIGEN CD19"/>
    <property type="match status" value="1"/>
</dbReference>
<dbReference type="InParanoid" id="A0A6P7YNG4"/>
<dbReference type="OrthoDB" id="9449216at2759"/>
<feature type="domain" description="Ig-like" evidence="4">
    <location>
        <begin position="15"/>
        <end position="118"/>
    </location>
</feature>
<keyword evidence="2" id="KW-0472">Membrane</keyword>
<evidence type="ECO:0000313" key="6">
    <source>
        <dbReference type="RefSeq" id="XP_030064594.1"/>
    </source>
</evidence>